<dbReference type="EMBL" id="JAACNH010000003">
    <property type="protein sequence ID" value="KAG8449409.1"/>
    <property type="molecule type" value="Genomic_DNA"/>
</dbReference>
<feature type="region of interest" description="Disordered" evidence="1">
    <location>
        <begin position="111"/>
        <end position="187"/>
    </location>
</feature>
<keyword evidence="2" id="KW-0812">Transmembrane</keyword>
<evidence type="ECO:0000313" key="3">
    <source>
        <dbReference type="EMBL" id="KAG8449409.1"/>
    </source>
</evidence>
<organism evidence="3 4">
    <name type="scientific">Hymenochirus boettgeri</name>
    <name type="common">Congo dwarf clawed frog</name>
    <dbReference type="NCBI Taxonomy" id="247094"/>
    <lineage>
        <taxon>Eukaryota</taxon>
        <taxon>Metazoa</taxon>
        <taxon>Chordata</taxon>
        <taxon>Craniata</taxon>
        <taxon>Vertebrata</taxon>
        <taxon>Euteleostomi</taxon>
        <taxon>Amphibia</taxon>
        <taxon>Batrachia</taxon>
        <taxon>Anura</taxon>
        <taxon>Pipoidea</taxon>
        <taxon>Pipidae</taxon>
        <taxon>Pipinae</taxon>
        <taxon>Hymenochirus</taxon>
    </lineage>
</organism>
<reference evidence="3" key="1">
    <citation type="thesis" date="2020" institute="ProQuest LLC" country="789 East Eisenhower Parkway, Ann Arbor, MI, USA">
        <title>Comparative Genomics and Chromosome Evolution.</title>
        <authorList>
            <person name="Mudd A.B."/>
        </authorList>
    </citation>
    <scope>NUCLEOTIDE SEQUENCE</scope>
    <source>
        <strain evidence="3">Female2</strain>
        <tissue evidence="3">Blood</tissue>
    </source>
</reference>
<name>A0A8T2JVX8_9PIPI</name>
<protein>
    <recommendedName>
        <fullName evidence="5">Armadillo-like helical domain-containing protein 4</fullName>
    </recommendedName>
</protein>
<dbReference type="AlphaFoldDB" id="A0A8T2JVX8"/>
<evidence type="ECO:0008006" key="5">
    <source>
        <dbReference type="Google" id="ProtNLM"/>
    </source>
</evidence>
<evidence type="ECO:0000256" key="2">
    <source>
        <dbReference type="SAM" id="Phobius"/>
    </source>
</evidence>
<keyword evidence="2" id="KW-0472">Membrane</keyword>
<feature type="transmembrane region" description="Helical" evidence="2">
    <location>
        <begin position="216"/>
        <end position="241"/>
    </location>
</feature>
<keyword evidence="2" id="KW-1133">Transmembrane helix</keyword>
<sequence length="282" mass="31164">MENMTGLFRVGPGESEPGTNENISVQQEDDKTGLTNHFNHADNTTMMTSLQNQDDVEQVNETTNNLNNPAILLDATTPGIIPEVEITVLPEPTLGRIAPLQEDPGVVTSTSVTLTSTAKNHTFEEGGELEDDEDDDDEVGDEEEEEEEEEKDNDSADESAEADADLPPFTLPGLSSQEPVDDDIGGAAYQVPDTLEWEQQKQGLMRSWMEKLKDKAGYMSGMLVPVGVGVAGALLILAALYSMKIMNRRKRNGFKRHKRKQREFNSMQDRVMLLADSSEDEF</sequence>
<dbReference type="InterPro" id="IPR031524">
    <property type="entry name" value="ARMH4"/>
</dbReference>
<dbReference type="PANTHER" id="PTHR21585">
    <property type="entry name" value="FULL-LENGTH CDNA CLONE CS0DC025YL05 OF NEUROBLASTOMA"/>
    <property type="match status" value="1"/>
</dbReference>
<feature type="compositionally biased region" description="Polar residues" evidence="1">
    <location>
        <begin position="17"/>
        <end position="26"/>
    </location>
</feature>
<evidence type="ECO:0000313" key="4">
    <source>
        <dbReference type="Proteomes" id="UP000812440"/>
    </source>
</evidence>
<dbReference type="PANTHER" id="PTHR21585:SF0">
    <property type="entry name" value="ARMADILLO-LIKE HELICAL DOMAIN-CONTAINING PROTEIN 4"/>
    <property type="match status" value="1"/>
</dbReference>
<accession>A0A8T2JVX8</accession>
<feature type="compositionally biased region" description="Acidic residues" evidence="1">
    <location>
        <begin position="125"/>
        <end position="164"/>
    </location>
</feature>
<proteinExistence type="predicted"/>
<comment type="caution">
    <text evidence="3">The sequence shown here is derived from an EMBL/GenBank/DDBJ whole genome shotgun (WGS) entry which is preliminary data.</text>
</comment>
<dbReference type="Proteomes" id="UP000812440">
    <property type="component" value="Chromosome 8_10"/>
</dbReference>
<keyword evidence="4" id="KW-1185">Reference proteome</keyword>
<gene>
    <name evidence="3" type="ORF">GDO86_016162</name>
</gene>
<feature type="region of interest" description="Disordered" evidence="1">
    <location>
        <begin position="1"/>
        <end position="32"/>
    </location>
</feature>
<evidence type="ECO:0000256" key="1">
    <source>
        <dbReference type="SAM" id="MobiDB-lite"/>
    </source>
</evidence>
<dbReference type="OrthoDB" id="9904542at2759"/>